<evidence type="ECO:0000256" key="3">
    <source>
        <dbReference type="ARBA" id="ARBA00022759"/>
    </source>
</evidence>
<dbReference type="CDD" id="cd09721">
    <property type="entry name" value="Cas1_I-C"/>
    <property type="match status" value="1"/>
</dbReference>
<evidence type="ECO:0000256" key="8">
    <source>
        <dbReference type="ARBA" id="ARBA00023211"/>
    </source>
</evidence>
<accession>A0A1M7TRB8</accession>
<dbReference type="STRING" id="1121455.SAMN02745728_02398"/>
<evidence type="ECO:0000313" key="11">
    <source>
        <dbReference type="EMBL" id="SHN73262.1"/>
    </source>
</evidence>
<dbReference type="PANTHER" id="PTHR34353:SF2">
    <property type="entry name" value="CRISPR-ASSOCIATED ENDONUCLEASE CAS1 1"/>
    <property type="match status" value="1"/>
</dbReference>
<feature type="binding site" evidence="10">
    <location>
        <position position="256"/>
    </location>
    <ligand>
        <name>Mn(2+)</name>
        <dbReference type="ChEBI" id="CHEBI:29035"/>
    </ligand>
</feature>
<keyword evidence="4 10" id="KW-0378">Hydrolase</keyword>
<dbReference type="InterPro" id="IPR019856">
    <property type="entry name" value="CRISPR-assoc_Cas1_DVULG"/>
</dbReference>
<organism evidence="11 12">
    <name type="scientific">Desulfovibrio litoralis DSM 11393</name>
    <dbReference type="NCBI Taxonomy" id="1121455"/>
    <lineage>
        <taxon>Bacteria</taxon>
        <taxon>Pseudomonadati</taxon>
        <taxon>Thermodesulfobacteriota</taxon>
        <taxon>Desulfovibrionia</taxon>
        <taxon>Desulfovibrionales</taxon>
        <taxon>Desulfovibrionaceae</taxon>
        <taxon>Desulfovibrio</taxon>
    </lineage>
</organism>
<evidence type="ECO:0000256" key="4">
    <source>
        <dbReference type="ARBA" id="ARBA00022801"/>
    </source>
</evidence>
<feature type="binding site" evidence="10">
    <location>
        <position position="173"/>
    </location>
    <ligand>
        <name>Mn(2+)</name>
        <dbReference type="ChEBI" id="CHEBI:29035"/>
    </ligand>
</feature>
<dbReference type="Gene3D" id="3.100.10.20">
    <property type="entry name" value="CRISPR-associated endonuclease Cas1, N-terminal domain"/>
    <property type="match status" value="1"/>
</dbReference>
<dbReference type="GO" id="GO:0016787">
    <property type="term" value="F:hydrolase activity"/>
    <property type="evidence" value="ECO:0007669"/>
    <property type="project" value="UniProtKB-KW"/>
</dbReference>
<comment type="function">
    <text evidence="10">CRISPR (clustered regularly interspaced short palindromic repeat), is an adaptive immune system that provides protection against mobile genetic elements (viruses, transposable elements and conjugative plasmids). CRISPR clusters contain spacers, sequences complementary to antecedent mobile elements, and target invading nucleic acids. CRISPR clusters are transcribed and processed into CRISPR RNA (crRNA). Acts as a dsDNA endonuclease. Involved in the integration of spacer DNA into the CRISPR cassette.</text>
</comment>
<gene>
    <name evidence="10" type="primary">cas1</name>
    <name evidence="11" type="ORF">SAMN02745728_02398</name>
</gene>
<dbReference type="InterPro" id="IPR042206">
    <property type="entry name" value="CRISPR-assoc_Cas1_C"/>
</dbReference>
<proteinExistence type="inferred from homology"/>
<dbReference type="InterPro" id="IPR050646">
    <property type="entry name" value="Cas1"/>
</dbReference>
<dbReference type="AlphaFoldDB" id="A0A1M7TRB8"/>
<dbReference type="Pfam" id="PF01867">
    <property type="entry name" value="Cas_Cas1"/>
    <property type="match status" value="1"/>
</dbReference>
<evidence type="ECO:0000313" key="12">
    <source>
        <dbReference type="Proteomes" id="UP000186469"/>
    </source>
</evidence>
<evidence type="ECO:0000256" key="1">
    <source>
        <dbReference type="ARBA" id="ARBA00022722"/>
    </source>
</evidence>
<dbReference type="GO" id="GO:0003677">
    <property type="term" value="F:DNA binding"/>
    <property type="evidence" value="ECO:0007669"/>
    <property type="project" value="UniProtKB-KW"/>
</dbReference>
<dbReference type="EC" id="3.1.-.-" evidence="10"/>
<evidence type="ECO:0000256" key="2">
    <source>
        <dbReference type="ARBA" id="ARBA00022723"/>
    </source>
</evidence>
<keyword evidence="7 10" id="KW-0238">DNA-binding</keyword>
<protein>
    <recommendedName>
        <fullName evidence="10">CRISPR-associated endonuclease Cas1</fullName>
        <ecNumber evidence="10">3.1.-.-</ecNumber>
    </recommendedName>
</protein>
<reference evidence="11 12" key="1">
    <citation type="submission" date="2016-12" db="EMBL/GenBank/DDBJ databases">
        <authorList>
            <person name="Song W.-J."/>
            <person name="Kurnit D.M."/>
        </authorList>
    </citation>
    <scope>NUCLEOTIDE SEQUENCE [LARGE SCALE GENOMIC DNA]</scope>
    <source>
        <strain evidence="11 12">DSM 11393</strain>
    </source>
</reference>
<dbReference type="InterPro" id="IPR042211">
    <property type="entry name" value="CRISPR-assoc_Cas1_N"/>
</dbReference>
<evidence type="ECO:0000256" key="5">
    <source>
        <dbReference type="ARBA" id="ARBA00022842"/>
    </source>
</evidence>
<comment type="similarity">
    <text evidence="10">Belongs to the CRISPR-associated endonuclease Cas1 family.</text>
</comment>
<dbReference type="GO" id="GO:0004520">
    <property type="term" value="F:DNA endonuclease activity"/>
    <property type="evidence" value="ECO:0007669"/>
    <property type="project" value="InterPro"/>
</dbReference>
<dbReference type="NCBIfam" id="TIGR00287">
    <property type="entry name" value="cas1"/>
    <property type="match status" value="1"/>
</dbReference>
<keyword evidence="3 10" id="KW-0255">Endonuclease</keyword>
<comment type="cofactor">
    <cofactor evidence="10">
        <name>Mg(2+)</name>
        <dbReference type="ChEBI" id="CHEBI:18420"/>
    </cofactor>
    <cofactor evidence="10">
        <name>Mn(2+)</name>
        <dbReference type="ChEBI" id="CHEBI:29035"/>
    </cofactor>
</comment>
<keyword evidence="6 10" id="KW-0051">Antiviral defense</keyword>
<evidence type="ECO:0000256" key="7">
    <source>
        <dbReference type="ARBA" id="ARBA00023125"/>
    </source>
</evidence>
<name>A0A1M7TRB8_9BACT</name>
<keyword evidence="2 10" id="KW-0479">Metal-binding</keyword>
<dbReference type="InterPro" id="IPR002729">
    <property type="entry name" value="CRISPR-assoc_Cas1"/>
</dbReference>
<evidence type="ECO:0000256" key="9">
    <source>
        <dbReference type="ARBA" id="ARBA00038592"/>
    </source>
</evidence>
<evidence type="ECO:0000256" key="6">
    <source>
        <dbReference type="ARBA" id="ARBA00023118"/>
    </source>
</evidence>
<feature type="binding site" evidence="10">
    <location>
        <position position="241"/>
    </location>
    <ligand>
        <name>Mn(2+)</name>
        <dbReference type="ChEBI" id="CHEBI:29035"/>
    </ligand>
</feature>
<dbReference type="PANTHER" id="PTHR34353">
    <property type="entry name" value="CRISPR-ASSOCIATED ENDONUCLEASE CAS1 1"/>
    <property type="match status" value="1"/>
</dbReference>
<dbReference type="GO" id="GO:0043571">
    <property type="term" value="P:maintenance of CRISPR repeat elements"/>
    <property type="evidence" value="ECO:0007669"/>
    <property type="project" value="UniProtKB-UniRule"/>
</dbReference>
<keyword evidence="5 10" id="KW-0460">Magnesium</keyword>
<dbReference type="EMBL" id="FRDI01000021">
    <property type="protein sequence ID" value="SHN73262.1"/>
    <property type="molecule type" value="Genomic_DNA"/>
</dbReference>
<keyword evidence="12" id="KW-1185">Reference proteome</keyword>
<dbReference type="HAMAP" id="MF_01470">
    <property type="entry name" value="Cas1"/>
    <property type="match status" value="1"/>
</dbReference>
<evidence type="ECO:0000256" key="10">
    <source>
        <dbReference type="HAMAP-Rule" id="MF_01470"/>
    </source>
</evidence>
<dbReference type="NCBIfam" id="TIGR03640">
    <property type="entry name" value="cas1_DVULG"/>
    <property type="match status" value="1"/>
</dbReference>
<keyword evidence="1 10" id="KW-0540">Nuclease</keyword>
<dbReference type="Proteomes" id="UP000186469">
    <property type="component" value="Unassembled WGS sequence"/>
</dbReference>
<sequence>MFRRRGWLIRRLLNTLFVTSPDAYLAKDGENIVVQVEGKEKLRLPIHTLESIVSFGYAGASPALMYLCAKMGVGLSFHNEYGKFLARVNGPTQGNVLLRKKQYQNSSNETALKIACNCIAAKILNCKTVLQRAVRDHEQTVSVSILNDVSAKLVDAKNSLLKADNLETIRGIEGDAARCYFSVFSELILVEKDKFFMNQRSKRPPKDPVNALLSFVYTMLAHDVKSALESVGLDPYVGFLHRDRPGRASLALDIMEELRPVLADRLVLSLINRKQISYKDFILKENGGVILKDEARNTVLSTLHKRKQEEILHPFLNQKIKIGLVPFVQSMLLARYLRDDIDGYPPFFWK</sequence>
<dbReference type="GO" id="GO:0046872">
    <property type="term" value="F:metal ion binding"/>
    <property type="evidence" value="ECO:0007669"/>
    <property type="project" value="UniProtKB-UniRule"/>
</dbReference>
<keyword evidence="8 10" id="KW-0464">Manganese</keyword>
<dbReference type="GO" id="GO:0051607">
    <property type="term" value="P:defense response to virus"/>
    <property type="evidence" value="ECO:0007669"/>
    <property type="project" value="UniProtKB-UniRule"/>
</dbReference>
<comment type="subunit">
    <text evidence="9 10">Homodimer, forms a heterotetramer with a Cas2 homodimer.</text>
</comment>
<dbReference type="Gene3D" id="1.20.120.920">
    <property type="entry name" value="CRISPR-associated endonuclease Cas1, C-terminal domain"/>
    <property type="match status" value="1"/>
</dbReference>